<dbReference type="eggNOG" id="ENOG5033NP6">
    <property type="taxonomic scope" value="Bacteria"/>
</dbReference>
<accession>D2Z634</accession>
<dbReference type="EMBL" id="ABTR02000001">
    <property type="protein sequence ID" value="EFC90931.1"/>
    <property type="molecule type" value="Genomic_DNA"/>
</dbReference>
<dbReference type="PaxDb" id="469381-Dpep_0905"/>
<dbReference type="AlphaFoldDB" id="D2Z634"/>
<keyword evidence="2" id="KW-1185">Reference proteome</keyword>
<sequence>MTRDRTLLYAGSLDVPAEIGLDLALEGLSRSGSSSPKEAMESLWDVLEERKESIGTEKSIPRASVPPLNRAVMVSEEMDLVPWKTAIVRALRSWWDDLFGLRR</sequence>
<dbReference type="Proteomes" id="UP000006427">
    <property type="component" value="Unassembled WGS sequence"/>
</dbReference>
<reference evidence="1 2" key="1">
    <citation type="journal article" date="2010" name="Stand. Genomic Sci.">
        <title>Permanent draft genome sequence of Dethiosulfovibrio peptidovorans type strain (SEBR 4207).</title>
        <authorList>
            <person name="Labutti K."/>
            <person name="Mayilraj S."/>
            <person name="Clum A."/>
            <person name="Lucas S."/>
            <person name="Glavina Del Rio T."/>
            <person name="Nolan M."/>
            <person name="Tice H."/>
            <person name="Cheng J.F."/>
            <person name="Pitluck S."/>
            <person name="Liolios K."/>
            <person name="Ivanova N."/>
            <person name="Mavromatis K."/>
            <person name="Mikhailova N."/>
            <person name="Pati A."/>
            <person name="Goodwin L."/>
            <person name="Chen A."/>
            <person name="Palaniappan K."/>
            <person name="Land M."/>
            <person name="Hauser L."/>
            <person name="Chang Y.J."/>
            <person name="Jeffries C.D."/>
            <person name="Rohde M."/>
            <person name="Spring S."/>
            <person name="Goker M."/>
            <person name="Woyke T."/>
            <person name="Bristow J."/>
            <person name="Eisen J.A."/>
            <person name="Markowitz V."/>
            <person name="Hugenholtz P."/>
            <person name="Kyrpides N.C."/>
            <person name="Klenk H.P."/>
            <person name="Lapidus A."/>
        </authorList>
    </citation>
    <scope>NUCLEOTIDE SEQUENCE [LARGE SCALE GENOMIC DNA]</scope>
    <source>
        <strain evidence="1 2">DSM 11002</strain>
    </source>
</reference>
<name>D2Z634_9BACT</name>
<evidence type="ECO:0000313" key="2">
    <source>
        <dbReference type="Proteomes" id="UP000006427"/>
    </source>
</evidence>
<protein>
    <submittedName>
        <fullName evidence="1">Uncharacterized protein</fullName>
    </submittedName>
</protein>
<organism evidence="1 2">
    <name type="scientific">Dethiosulfovibrio peptidovorans DSM 11002</name>
    <dbReference type="NCBI Taxonomy" id="469381"/>
    <lineage>
        <taxon>Bacteria</taxon>
        <taxon>Thermotogati</taxon>
        <taxon>Synergistota</taxon>
        <taxon>Synergistia</taxon>
        <taxon>Synergistales</taxon>
        <taxon>Dethiosulfovibrionaceae</taxon>
        <taxon>Dethiosulfovibrio</taxon>
    </lineage>
</organism>
<evidence type="ECO:0000313" key="1">
    <source>
        <dbReference type="EMBL" id="EFC90931.1"/>
    </source>
</evidence>
<dbReference type="STRING" id="469381.Dpep_0905"/>
<gene>
    <name evidence="1" type="ORF">Dpep_0905</name>
</gene>
<comment type="caution">
    <text evidence="1">The sequence shown here is derived from an EMBL/GenBank/DDBJ whole genome shotgun (WGS) entry which is preliminary data.</text>
</comment>
<proteinExistence type="predicted"/>